<dbReference type="GO" id="GO:0005829">
    <property type="term" value="C:cytosol"/>
    <property type="evidence" value="ECO:0007669"/>
    <property type="project" value="TreeGrafter"/>
</dbReference>
<name>A0A229S2D7_AMYAL</name>
<proteinExistence type="predicted"/>
<dbReference type="InterPro" id="IPR038020">
    <property type="entry name" value="MbtH-like_sf"/>
</dbReference>
<dbReference type="SMART" id="SM00923">
    <property type="entry name" value="MbtH"/>
    <property type="match status" value="1"/>
</dbReference>
<accession>A0A229S2D7</accession>
<dbReference type="Pfam" id="PF03621">
    <property type="entry name" value="MbtH"/>
    <property type="match status" value="1"/>
</dbReference>
<dbReference type="SUPFAM" id="SSF160582">
    <property type="entry name" value="MbtH-like"/>
    <property type="match status" value="1"/>
</dbReference>
<feature type="domain" description="MbtH-like" evidence="1">
    <location>
        <begin position="3"/>
        <end position="53"/>
    </location>
</feature>
<dbReference type="RefSeq" id="WP_020630039.1">
    <property type="nucleotide sequence ID" value="NZ_KB913032.1"/>
</dbReference>
<evidence type="ECO:0000313" key="2">
    <source>
        <dbReference type="EMBL" id="OXM53092.1"/>
    </source>
</evidence>
<evidence type="ECO:0000313" key="3">
    <source>
        <dbReference type="Proteomes" id="UP000215563"/>
    </source>
</evidence>
<dbReference type="AlphaFoldDB" id="A0A229S2D7"/>
<keyword evidence="3" id="KW-1185">Reference proteome</keyword>
<organism evidence="2 3">
    <name type="scientific">Amycolatopsis alba DSM 44262</name>
    <dbReference type="NCBI Taxonomy" id="1125972"/>
    <lineage>
        <taxon>Bacteria</taxon>
        <taxon>Bacillati</taxon>
        <taxon>Actinomycetota</taxon>
        <taxon>Actinomycetes</taxon>
        <taxon>Pseudonocardiales</taxon>
        <taxon>Pseudonocardiaceae</taxon>
        <taxon>Amycolatopsis</taxon>
    </lineage>
</organism>
<dbReference type="PANTHER" id="PTHR38444">
    <property type="entry name" value="ENTEROBACTIN BIOSYNTHESIS PROTEIN YBDZ"/>
    <property type="match status" value="1"/>
</dbReference>
<comment type="caution">
    <text evidence="2">The sequence shown here is derived from an EMBL/GenBank/DDBJ whole genome shotgun (WGS) entry which is preliminary data.</text>
</comment>
<dbReference type="Proteomes" id="UP000215563">
    <property type="component" value="Unassembled WGS sequence"/>
</dbReference>
<protein>
    <submittedName>
        <fullName evidence="2">MbtH family protein</fullName>
    </submittedName>
</protein>
<dbReference type="OrthoDB" id="7584480at2"/>
<dbReference type="EMBL" id="NMQU01000021">
    <property type="protein sequence ID" value="OXM53092.1"/>
    <property type="molecule type" value="Genomic_DNA"/>
</dbReference>
<dbReference type="InterPro" id="IPR037407">
    <property type="entry name" value="MLP_fam"/>
</dbReference>
<dbReference type="InterPro" id="IPR005153">
    <property type="entry name" value="MbtH-like_dom"/>
</dbReference>
<dbReference type="Gene3D" id="3.90.820.10">
    <property type="entry name" value="Structural Genomics, Unknown Function 30-nov-00 1gh9 Mol_id"/>
    <property type="match status" value="1"/>
</dbReference>
<dbReference type="PANTHER" id="PTHR38444:SF1">
    <property type="entry name" value="ENTEROBACTIN BIOSYNTHESIS PROTEIN YBDZ"/>
    <property type="match status" value="1"/>
</dbReference>
<gene>
    <name evidence="2" type="ORF">CFP75_07820</name>
</gene>
<reference evidence="2 3" key="1">
    <citation type="submission" date="2017-07" db="EMBL/GenBank/DDBJ databases">
        <title>Amycolatopsis alba DSM 44262 Genome sequencing and assembly.</title>
        <authorList>
            <person name="Kaur N."/>
            <person name="Mayilraj S."/>
        </authorList>
    </citation>
    <scope>NUCLEOTIDE SEQUENCE [LARGE SCALE GENOMIC DNA]</scope>
    <source>
        <strain evidence="2 3">DSM 44262</strain>
    </source>
</reference>
<dbReference type="GO" id="GO:0019290">
    <property type="term" value="P:siderophore biosynthetic process"/>
    <property type="evidence" value="ECO:0007669"/>
    <property type="project" value="TreeGrafter"/>
</dbReference>
<evidence type="ECO:0000259" key="1">
    <source>
        <dbReference type="SMART" id="SM00923"/>
    </source>
</evidence>
<sequence>MTNPFDDTHGTFHVLVNEDAQYSLWPVFAGIPAGWRPVLEDATHDDALAFVEANWAEPGMAGTRGKSPC</sequence>